<evidence type="ECO:0000256" key="1">
    <source>
        <dbReference type="ARBA" id="ARBA00001933"/>
    </source>
</evidence>
<dbReference type="Proteomes" id="UP000320593">
    <property type="component" value="Unassembled WGS sequence"/>
</dbReference>
<proteinExistence type="predicted"/>
<sequence>MTSLKAGRRSARDRKPAPQLKSVAEKPHKKAYDFRELPQIKQLQMHRAAADMMGIENPFFRPHDGLAAGTTEIDGKPHDNFASYNYLGLNGHPDVNAAATAALEKFGTSVSASRIVAGERPLHGELEQALARIHGTESAIVMVSGHATNVTTIGHLMGKGDLVLTDTLVHNSIAEGVRLSGATRINFPHGDLDALEKLLAENRHKFDNVLVIVEGLYSMDGDFPDLKRVVRLKQSYDAWLMVDEAHSIGVLGKTGRGIAEHFDIDPSEVELWMGTLSKTFSSCGGYIAASKVLCDYLKVSAPGFVFSVGLSPALTAAAIKSADLLLREPERVAKLKENGHLFLKLARAAGLDTGPSMGYAVVPVIVGDSASAAILSNRLLARGVNALPIIFPAVPEKSARIRFFITSEHTAEQIERAVAITVEELEALQSGGSAVDRLVKAAK</sequence>
<dbReference type="AlphaFoldDB" id="A0A562T8N8"/>
<protein>
    <submittedName>
        <fullName evidence="5">8-amino-7-oxononanoate synthase</fullName>
    </submittedName>
</protein>
<dbReference type="OrthoDB" id="9807157at2"/>
<dbReference type="InterPro" id="IPR004839">
    <property type="entry name" value="Aminotransferase_I/II_large"/>
</dbReference>
<dbReference type="GO" id="GO:0016740">
    <property type="term" value="F:transferase activity"/>
    <property type="evidence" value="ECO:0007669"/>
    <property type="project" value="UniProtKB-KW"/>
</dbReference>
<feature type="domain" description="Aminotransferase class I/classII large" evidence="4">
    <location>
        <begin position="80"/>
        <end position="419"/>
    </location>
</feature>
<dbReference type="Pfam" id="PF00155">
    <property type="entry name" value="Aminotran_1_2"/>
    <property type="match status" value="1"/>
</dbReference>
<evidence type="ECO:0000313" key="6">
    <source>
        <dbReference type="Proteomes" id="UP000320593"/>
    </source>
</evidence>
<dbReference type="RefSeq" id="WP_145342367.1">
    <property type="nucleotide sequence ID" value="NZ_SMLY01000066.1"/>
</dbReference>
<dbReference type="GO" id="GO:0030170">
    <property type="term" value="F:pyridoxal phosphate binding"/>
    <property type="evidence" value="ECO:0007669"/>
    <property type="project" value="InterPro"/>
</dbReference>
<accession>A0A562T8N8</accession>
<keyword evidence="2" id="KW-0808">Transferase</keyword>
<dbReference type="PANTHER" id="PTHR13693">
    <property type="entry name" value="CLASS II AMINOTRANSFERASE/8-AMINO-7-OXONONANOATE SYNTHASE"/>
    <property type="match status" value="1"/>
</dbReference>
<keyword evidence="6" id="KW-1185">Reference proteome</keyword>
<dbReference type="Gene3D" id="3.40.640.10">
    <property type="entry name" value="Type I PLP-dependent aspartate aminotransferase-like (Major domain)"/>
    <property type="match status" value="1"/>
</dbReference>
<evidence type="ECO:0000256" key="2">
    <source>
        <dbReference type="ARBA" id="ARBA00022679"/>
    </source>
</evidence>
<dbReference type="InterPro" id="IPR015421">
    <property type="entry name" value="PyrdxlP-dep_Trfase_major"/>
</dbReference>
<feature type="region of interest" description="Disordered" evidence="3">
    <location>
        <begin position="1"/>
        <end position="28"/>
    </location>
</feature>
<comment type="caution">
    <text evidence="5">The sequence shown here is derived from an EMBL/GenBank/DDBJ whole genome shotgun (WGS) entry which is preliminary data.</text>
</comment>
<dbReference type="InterPro" id="IPR015424">
    <property type="entry name" value="PyrdxlP-dep_Trfase"/>
</dbReference>
<feature type="compositionally biased region" description="Basic residues" evidence="3">
    <location>
        <begin position="1"/>
        <end position="12"/>
    </location>
</feature>
<reference evidence="5 6" key="1">
    <citation type="submission" date="2019-07" db="EMBL/GenBank/DDBJ databases">
        <title>Genomic Encyclopedia of Archaeal and Bacterial Type Strains, Phase II (KMG-II): from individual species to whole genera.</title>
        <authorList>
            <person name="Goeker M."/>
        </authorList>
    </citation>
    <scope>NUCLEOTIDE SEQUENCE [LARGE SCALE GENOMIC DNA]</scope>
    <source>
        <strain evidence="5 6">ATCC BAA-252</strain>
    </source>
</reference>
<dbReference type="PANTHER" id="PTHR13693:SF3">
    <property type="entry name" value="LD36009P"/>
    <property type="match status" value="1"/>
</dbReference>
<dbReference type="InterPro" id="IPR050087">
    <property type="entry name" value="AON_synthase_class-II"/>
</dbReference>
<comment type="cofactor">
    <cofactor evidence="1">
        <name>pyridoxal 5'-phosphate</name>
        <dbReference type="ChEBI" id="CHEBI:597326"/>
    </cofactor>
</comment>
<gene>
    <name evidence="5" type="ORF">JM93_01808</name>
</gene>
<name>A0A562T8N8_9HYPH</name>
<evidence type="ECO:0000259" key="4">
    <source>
        <dbReference type="Pfam" id="PF00155"/>
    </source>
</evidence>
<dbReference type="EMBL" id="VLLF01000003">
    <property type="protein sequence ID" value="TWI89604.1"/>
    <property type="molecule type" value="Genomic_DNA"/>
</dbReference>
<organism evidence="5 6">
    <name type="scientific">Roseibium hamelinense</name>
    <dbReference type="NCBI Taxonomy" id="150831"/>
    <lineage>
        <taxon>Bacteria</taxon>
        <taxon>Pseudomonadati</taxon>
        <taxon>Pseudomonadota</taxon>
        <taxon>Alphaproteobacteria</taxon>
        <taxon>Hyphomicrobiales</taxon>
        <taxon>Stappiaceae</taxon>
        <taxon>Roseibium</taxon>
    </lineage>
</organism>
<dbReference type="CDD" id="cd06454">
    <property type="entry name" value="KBL_like"/>
    <property type="match status" value="1"/>
</dbReference>
<dbReference type="SUPFAM" id="SSF53383">
    <property type="entry name" value="PLP-dependent transferases"/>
    <property type="match status" value="1"/>
</dbReference>
<dbReference type="Gene3D" id="3.90.1150.10">
    <property type="entry name" value="Aspartate Aminotransferase, domain 1"/>
    <property type="match status" value="1"/>
</dbReference>
<evidence type="ECO:0000256" key="3">
    <source>
        <dbReference type="SAM" id="MobiDB-lite"/>
    </source>
</evidence>
<dbReference type="InterPro" id="IPR015422">
    <property type="entry name" value="PyrdxlP-dep_Trfase_small"/>
</dbReference>
<evidence type="ECO:0000313" key="5">
    <source>
        <dbReference type="EMBL" id="TWI89604.1"/>
    </source>
</evidence>